<feature type="non-terminal residue" evidence="1">
    <location>
        <position position="112"/>
    </location>
</feature>
<dbReference type="Proteomes" id="UP000824540">
    <property type="component" value="Unassembled WGS sequence"/>
</dbReference>
<keyword evidence="2" id="KW-1185">Reference proteome</keyword>
<dbReference type="OrthoDB" id="8945653at2759"/>
<name>A0A8T2MZZ5_9TELE</name>
<reference evidence="1" key="1">
    <citation type="thesis" date="2021" institute="BYU ScholarsArchive" country="Provo, UT, USA">
        <title>Applications of and Algorithms for Genome Assembly and Genomic Analyses with an Emphasis on Marine Teleosts.</title>
        <authorList>
            <person name="Pickett B.D."/>
        </authorList>
    </citation>
    <scope>NUCLEOTIDE SEQUENCE</scope>
    <source>
        <strain evidence="1">HI-2016</strain>
    </source>
</reference>
<sequence length="112" mass="13285">MTTAELCHAILQQYPLCRVRVQYCIKRCGGKEAHCDALSRKRKALHLLRQWSAHYRPQLYSDRQAQLCIQTMYHCLLEDLCQFPALERNMKDLQKLHHLHYTPTMKECTPNT</sequence>
<evidence type="ECO:0000313" key="2">
    <source>
        <dbReference type="Proteomes" id="UP000824540"/>
    </source>
</evidence>
<dbReference type="EMBL" id="JAFBMS010000213">
    <property type="protein sequence ID" value="KAG9333156.1"/>
    <property type="molecule type" value="Genomic_DNA"/>
</dbReference>
<organism evidence="1 2">
    <name type="scientific">Albula glossodonta</name>
    <name type="common">roundjaw bonefish</name>
    <dbReference type="NCBI Taxonomy" id="121402"/>
    <lineage>
        <taxon>Eukaryota</taxon>
        <taxon>Metazoa</taxon>
        <taxon>Chordata</taxon>
        <taxon>Craniata</taxon>
        <taxon>Vertebrata</taxon>
        <taxon>Euteleostomi</taxon>
        <taxon>Actinopterygii</taxon>
        <taxon>Neopterygii</taxon>
        <taxon>Teleostei</taxon>
        <taxon>Albuliformes</taxon>
        <taxon>Albulidae</taxon>
        <taxon>Albula</taxon>
    </lineage>
</organism>
<proteinExistence type="predicted"/>
<gene>
    <name evidence="1" type="ORF">JZ751_013414</name>
</gene>
<dbReference type="Gene3D" id="1.20.870.10">
    <property type="entry name" value="Son of sevenless (SoS) protein Chain: S domain 1"/>
    <property type="match status" value="1"/>
</dbReference>
<dbReference type="AlphaFoldDB" id="A0A8T2MZZ5"/>
<accession>A0A8T2MZZ5</accession>
<comment type="caution">
    <text evidence="1">The sequence shown here is derived from an EMBL/GenBank/DDBJ whole genome shotgun (WGS) entry which is preliminary data.</text>
</comment>
<protein>
    <submittedName>
        <fullName evidence="1">Uncharacterized protein</fullName>
    </submittedName>
</protein>
<evidence type="ECO:0000313" key="1">
    <source>
        <dbReference type="EMBL" id="KAG9333156.1"/>
    </source>
</evidence>